<keyword evidence="2" id="KW-1185">Reference proteome</keyword>
<dbReference type="AlphaFoldDB" id="F7XP04"/>
<sequence length="165" mass="18098">MQQDTRKMSDAVRIPLEEHEILFLKGSHGTIGIVKAGSEPQFFLETESEEIVLGLECEDLIIASAFSTGKVAENGLKCILYTIRELRSPMIVLPPGHPASKRLKAVVSAGNSTQLSCKIIPGTHPDQNVLCSTEDFTGLRIKGICGAIEVMNRLDCEIKKCRFEV</sequence>
<protein>
    <submittedName>
        <fullName evidence="1">Uncharacterized protein</fullName>
    </submittedName>
</protein>
<dbReference type="Proteomes" id="UP000006622">
    <property type="component" value="Chromosome"/>
</dbReference>
<dbReference type="RefSeq" id="WP_013897635.1">
    <property type="nucleotide sequence ID" value="NC_015676.1"/>
</dbReference>
<name>F7XP04_METZD</name>
<proteinExistence type="predicted"/>
<evidence type="ECO:0000313" key="2">
    <source>
        <dbReference type="Proteomes" id="UP000006622"/>
    </source>
</evidence>
<accession>F7XP04</accession>
<gene>
    <name evidence="1" type="ordered locus">Mzhil_0320</name>
</gene>
<dbReference type="KEGG" id="mzh:Mzhil_0320"/>
<dbReference type="GeneID" id="10821924"/>
<organism evidence="1 2">
    <name type="scientific">Methanosalsum zhilinae (strain DSM 4017 / NBRC 107636 / OCM 62 / WeN5)</name>
    <name type="common">Methanohalophilus zhilinae</name>
    <dbReference type="NCBI Taxonomy" id="679901"/>
    <lineage>
        <taxon>Archaea</taxon>
        <taxon>Methanobacteriati</taxon>
        <taxon>Methanobacteriota</taxon>
        <taxon>Stenosarchaea group</taxon>
        <taxon>Methanomicrobia</taxon>
        <taxon>Methanosarcinales</taxon>
        <taxon>Methanosarcinaceae</taxon>
        <taxon>Methanosalsum</taxon>
    </lineage>
</organism>
<reference evidence="1 2" key="1">
    <citation type="submission" date="2010-07" db="EMBL/GenBank/DDBJ databases">
        <title>The complete genome of Methanosalsum zhilinae DSM 4017.</title>
        <authorList>
            <consortium name="US DOE Joint Genome Institute (JGI-PGF)"/>
            <person name="Lucas S."/>
            <person name="Copeland A."/>
            <person name="Lapidus A."/>
            <person name="Glavina del Rio T."/>
            <person name="Dalin E."/>
            <person name="Tice H."/>
            <person name="Bruce D."/>
            <person name="Goodwin L."/>
            <person name="Pitluck S."/>
            <person name="Kyrpides N."/>
            <person name="Mavromatis K."/>
            <person name="Ovchinnikova G."/>
            <person name="Daligault H."/>
            <person name="Detter J.C."/>
            <person name="Han C."/>
            <person name="Tapia R."/>
            <person name="Larimer F."/>
            <person name="Land M."/>
            <person name="Hauser L."/>
            <person name="Markowitz V."/>
            <person name="Cheng J.-F."/>
            <person name="Hugenholtz P."/>
            <person name="Woyke T."/>
            <person name="Wu D."/>
            <person name="Spring S."/>
            <person name="Schueler E."/>
            <person name="Brambilla E."/>
            <person name="Klenk H.-P."/>
            <person name="Eisen J.A."/>
        </authorList>
    </citation>
    <scope>NUCLEOTIDE SEQUENCE [LARGE SCALE GENOMIC DNA]</scope>
    <source>
        <strain evidence="2">DSM 4017 / NBRC 107636 / OCM 62 / WeN5</strain>
    </source>
</reference>
<evidence type="ECO:0000313" key="1">
    <source>
        <dbReference type="EMBL" id="AEH60196.1"/>
    </source>
</evidence>
<dbReference type="STRING" id="679901.Mzhil_0320"/>
<dbReference type="EMBL" id="CP002101">
    <property type="protein sequence ID" value="AEH60196.1"/>
    <property type="molecule type" value="Genomic_DNA"/>
</dbReference>
<dbReference type="HOGENOM" id="CLU_140791_0_0_2"/>